<dbReference type="GO" id="GO:0016788">
    <property type="term" value="F:hydrolase activity, acting on ester bonds"/>
    <property type="evidence" value="ECO:0007669"/>
    <property type="project" value="InterPro"/>
</dbReference>
<protein>
    <submittedName>
        <fullName evidence="5">TatD DNase family protein</fullName>
    </submittedName>
</protein>
<evidence type="ECO:0000256" key="1">
    <source>
        <dbReference type="ARBA" id="ARBA00009275"/>
    </source>
</evidence>
<dbReference type="AlphaFoldDB" id="A0A1I0AJS8"/>
<dbReference type="PIRSF" id="PIRSF005902">
    <property type="entry name" value="DNase_TatD"/>
    <property type="match status" value="1"/>
</dbReference>
<dbReference type="GO" id="GO:0005829">
    <property type="term" value="C:cytosol"/>
    <property type="evidence" value="ECO:0007669"/>
    <property type="project" value="TreeGrafter"/>
</dbReference>
<dbReference type="CDD" id="cd01310">
    <property type="entry name" value="TatD_DNAse"/>
    <property type="match status" value="1"/>
</dbReference>
<feature type="binding site" evidence="4">
    <location>
        <position position="209"/>
    </location>
    <ligand>
        <name>a divalent metal cation</name>
        <dbReference type="ChEBI" id="CHEBI:60240"/>
        <label>1</label>
    </ligand>
</feature>
<evidence type="ECO:0000256" key="4">
    <source>
        <dbReference type="PIRSR" id="PIRSR005902-1"/>
    </source>
</evidence>
<feature type="binding site" evidence="4">
    <location>
        <position position="135"/>
    </location>
    <ligand>
        <name>a divalent metal cation</name>
        <dbReference type="ChEBI" id="CHEBI:60240"/>
        <label>2</label>
    </ligand>
</feature>
<keyword evidence="3" id="KW-0378">Hydrolase</keyword>
<evidence type="ECO:0000313" key="5">
    <source>
        <dbReference type="EMBL" id="SES94609.1"/>
    </source>
</evidence>
<dbReference type="EMBL" id="FOHK01000003">
    <property type="protein sequence ID" value="SES94609.1"/>
    <property type="molecule type" value="Genomic_DNA"/>
</dbReference>
<dbReference type="InterPro" id="IPR001130">
    <property type="entry name" value="TatD-like"/>
</dbReference>
<dbReference type="PANTHER" id="PTHR46124">
    <property type="entry name" value="D-AMINOACYL-TRNA DEACYLASE"/>
    <property type="match status" value="1"/>
</dbReference>
<sequence>MRFTDSHCHLDFEPLYEQLTTLLTECAKQNVMRILVPAIGQQNWQKVLQVKKLGSQVNIDIALGMHPWFLKGVNDDTYQQLDAIVEQNHTSLSAIGECGIDGTIAEQHDNMAAQITAFNHQLALAKSYDLPVIVHHRKSHQQVTSLLKQAQLSKGGIVHAFSGSYQQAKAYLDMGFKLGIGGTITYERAKKTINTVSKLPLDAMVLETDAPAMPLNGFQGEPNSPLMIPRVFETLCQLRSESPELLAKHLEDNYSAIFGD</sequence>
<proteinExistence type="inferred from homology"/>
<dbReference type="SUPFAM" id="SSF51556">
    <property type="entry name" value="Metallo-dependent hydrolases"/>
    <property type="match status" value="1"/>
</dbReference>
<keyword evidence="2 4" id="KW-0479">Metal-binding</keyword>
<feature type="binding site" evidence="4">
    <location>
        <position position="9"/>
    </location>
    <ligand>
        <name>a divalent metal cation</name>
        <dbReference type="ChEBI" id="CHEBI:60240"/>
        <label>1</label>
    </ligand>
</feature>
<accession>A0A1I0AJS8</accession>
<dbReference type="STRING" id="349064.SAMN05660429_00733"/>
<name>A0A1I0AJS8_THASX</name>
<dbReference type="Gene3D" id="3.20.20.140">
    <property type="entry name" value="Metal-dependent hydrolases"/>
    <property type="match status" value="1"/>
</dbReference>
<keyword evidence="6" id="KW-1185">Reference proteome</keyword>
<dbReference type="InterPro" id="IPR032466">
    <property type="entry name" value="Metal_Hydrolase"/>
</dbReference>
<dbReference type="Proteomes" id="UP000199308">
    <property type="component" value="Unassembled WGS sequence"/>
</dbReference>
<dbReference type="RefSeq" id="WP_093327772.1">
    <property type="nucleotide sequence ID" value="NZ_AP027363.1"/>
</dbReference>
<evidence type="ECO:0000256" key="3">
    <source>
        <dbReference type="ARBA" id="ARBA00022801"/>
    </source>
</evidence>
<dbReference type="GO" id="GO:0046872">
    <property type="term" value="F:metal ion binding"/>
    <property type="evidence" value="ECO:0007669"/>
    <property type="project" value="UniProtKB-KW"/>
</dbReference>
<dbReference type="FunFam" id="3.20.20.140:FF:000005">
    <property type="entry name" value="TatD family hydrolase"/>
    <property type="match status" value="1"/>
</dbReference>
<feature type="binding site" evidence="4">
    <location>
        <position position="7"/>
    </location>
    <ligand>
        <name>a divalent metal cation</name>
        <dbReference type="ChEBI" id="CHEBI:60240"/>
        <label>1</label>
    </ligand>
</feature>
<feature type="binding site" evidence="4">
    <location>
        <position position="159"/>
    </location>
    <ligand>
        <name>a divalent metal cation</name>
        <dbReference type="ChEBI" id="CHEBI:60240"/>
        <label>2</label>
    </ligand>
</feature>
<feature type="binding site" evidence="4">
    <location>
        <position position="97"/>
    </location>
    <ligand>
        <name>a divalent metal cation</name>
        <dbReference type="ChEBI" id="CHEBI:60240"/>
        <label>1</label>
    </ligand>
</feature>
<dbReference type="OrthoDB" id="9810005at2"/>
<organism evidence="5 6">
    <name type="scientific">Thalassotalea agarivorans</name>
    <name type="common">Thalassomonas agarivorans</name>
    <dbReference type="NCBI Taxonomy" id="349064"/>
    <lineage>
        <taxon>Bacteria</taxon>
        <taxon>Pseudomonadati</taxon>
        <taxon>Pseudomonadota</taxon>
        <taxon>Gammaproteobacteria</taxon>
        <taxon>Alteromonadales</taxon>
        <taxon>Colwelliaceae</taxon>
        <taxon>Thalassotalea</taxon>
    </lineage>
</organism>
<gene>
    <name evidence="5" type="ORF">SAMN05660429_00733</name>
</gene>
<comment type="similarity">
    <text evidence="1">Belongs to the metallo-dependent hydrolases superfamily. TatD-type hydrolase family.</text>
</comment>
<evidence type="ECO:0000313" key="6">
    <source>
        <dbReference type="Proteomes" id="UP000199308"/>
    </source>
</evidence>
<reference evidence="5 6" key="1">
    <citation type="submission" date="2016-10" db="EMBL/GenBank/DDBJ databases">
        <authorList>
            <person name="de Groot N.N."/>
        </authorList>
    </citation>
    <scope>NUCLEOTIDE SEQUENCE [LARGE SCALE GENOMIC DNA]</scope>
    <source>
        <strain evidence="5 6">DSM 19706</strain>
    </source>
</reference>
<dbReference type="PANTHER" id="PTHR46124:SF3">
    <property type="entry name" value="HYDROLASE"/>
    <property type="match status" value="1"/>
</dbReference>
<dbReference type="Pfam" id="PF01026">
    <property type="entry name" value="TatD_DNase"/>
    <property type="match status" value="1"/>
</dbReference>
<evidence type="ECO:0000256" key="2">
    <source>
        <dbReference type="ARBA" id="ARBA00022723"/>
    </source>
</evidence>